<proteinExistence type="inferred from homology"/>
<dbReference type="GO" id="GO:0005930">
    <property type="term" value="C:axoneme"/>
    <property type="evidence" value="ECO:0007669"/>
    <property type="project" value="TreeGrafter"/>
</dbReference>
<dbReference type="InterPro" id="IPR008384">
    <property type="entry name" value="ARPC4"/>
</dbReference>
<keyword evidence="7" id="KW-0966">Cell projection</keyword>
<feature type="compositionally biased region" description="Low complexity" evidence="15">
    <location>
        <begin position="1013"/>
        <end position="1022"/>
    </location>
</feature>
<evidence type="ECO:0000256" key="9">
    <source>
        <dbReference type="ARBA" id="ARBA00023212"/>
    </source>
</evidence>
<dbReference type="GO" id="GO:0003341">
    <property type="term" value="P:cilium movement"/>
    <property type="evidence" value="ECO:0007669"/>
    <property type="project" value="TreeGrafter"/>
</dbReference>
<dbReference type="Pfam" id="PF05856">
    <property type="entry name" value="ARPC4"/>
    <property type="match status" value="1"/>
</dbReference>
<comment type="function">
    <text evidence="12">Actin-binding component of the Arp2/3 complex, a multiprotein complex that mediates actin polymerization upon stimulation by nucleation-promoting factor (NPF). The Arp2/3 complex mediates the formation of branched actin networks in the cytoplasm, providing the force for cell motility. In addition to its role in the cytoplasmic cytoskeleton, the Arp2/3 complex also promotes actin polymerization in the nucleus, thereby regulating gene transcription and repair of damaged DNA. The Arp2/3 complex promotes homologous recombination (HR) repair in response to DNA damage by promoting nuclear actin polymerization, leading to drive motility of double-strand breaks (DSBs).</text>
</comment>
<dbReference type="OrthoDB" id="202825at2759"/>
<dbReference type="GO" id="GO:0005885">
    <property type="term" value="C:Arp2/3 protein complex"/>
    <property type="evidence" value="ECO:0007669"/>
    <property type="project" value="InterPro"/>
</dbReference>
<dbReference type="GO" id="GO:0003779">
    <property type="term" value="F:actin binding"/>
    <property type="evidence" value="ECO:0007669"/>
    <property type="project" value="UniProtKB-KW"/>
</dbReference>
<evidence type="ECO:0000256" key="7">
    <source>
        <dbReference type="ARBA" id="ARBA00022846"/>
    </source>
</evidence>
<keyword evidence="4" id="KW-0436">Ligase</keyword>
<comment type="subcellular location">
    <subcellularLocation>
        <location evidence="1">Cytoplasm</location>
        <location evidence="1">Cytoskeleton</location>
        <location evidence="1">Flagellum axoneme</location>
    </subcellularLocation>
</comment>
<evidence type="ECO:0000313" key="16">
    <source>
        <dbReference type="EMBL" id="KAG8516893.1"/>
    </source>
</evidence>
<evidence type="ECO:0000256" key="14">
    <source>
        <dbReference type="ARBA" id="ARBA00078066"/>
    </source>
</evidence>
<organism evidence="16 17">
    <name type="scientific">Galemys pyrenaicus</name>
    <name type="common">Iberian desman</name>
    <name type="synonym">Pyrenean desman</name>
    <dbReference type="NCBI Taxonomy" id="202257"/>
    <lineage>
        <taxon>Eukaryota</taxon>
        <taxon>Metazoa</taxon>
        <taxon>Chordata</taxon>
        <taxon>Craniata</taxon>
        <taxon>Vertebrata</taxon>
        <taxon>Euteleostomi</taxon>
        <taxon>Mammalia</taxon>
        <taxon>Eutheria</taxon>
        <taxon>Laurasiatheria</taxon>
        <taxon>Eulipotyphla</taxon>
        <taxon>Talpidae</taxon>
        <taxon>Galemys</taxon>
    </lineage>
</organism>
<evidence type="ECO:0000256" key="15">
    <source>
        <dbReference type="SAM" id="MobiDB-lite"/>
    </source>
</evidence>
<evidence type="ECO:0000256" key="3">
    <source>
        <dbReference type="ARBA" id="ARBA00022490"/>
    </source>
</evidence>
<evidence type="ECO:0000256" key="11">
    <source>
        <dbReference type="ARBA" id="ARBA00048944"/>
    </source>
</evidence>
<comment type="caution">
    <text evidence="16">The sequence shown here is derived from an EMBL/GenBank/DDBJ whole genome shotgun (WGS) entry which is preliminary data.</text>
</comment>
<feature type="region of interest" description="Disordered" evidence="15">
    <location>
        <begin position="423"/>
        <end position="457"/>
    </location>
</feature>
<evidence type="ECO:0000313" key="17">
    <source>
        <dbReference type="Proteomes" id="UP000700334"/>
    </source>
</evidence>
<dbReference type="InterPro" id="IPR004344">
    <property type="entry name" value="TTL/TTLL_fam"/>
</dbReference>
<feature type="non-terminal residue" evidence="16">
    <location>
        <position position="1"/>
    </location>
</feature>
<keyword evidence="3" id="KW-0963">Cytoplasm</keyword>
<comment type="similarity">
    <text evidence="2">Belongs to the ARPC4 family.</text>
</comment>
<dbReference type="Gene3D" id="3.30.1460.20">
    <property type="match status" value="1"/>
</dbReference>
<dbReference type="PROSITE" id="PS51221">
    <property type="entry name" value="TTL"/>
    <property type="match status" value="1"/>
</dbReference>
<dbReference type="FunFam" id="3.30.470.20:FF:000032">
    <property type="entry name" value="tubulin monoglycylase TTLL3 isoform X2"/>
    <property type="match status" value="1"/>
</dbReference>
<name>A0A8J6DSN9_GALPY</name>
<feature type="region of interest" description="Disordered" evidence="15">
    <location>
        <begin position="967"/>
        <end position="1047"/>
    </location>
</feature>
<keyword evidence="7" id="KW-0282">Flagellum</keyword>
<reference evidence="16" key="1">
    <citation type="journal article" date="2021" name="Evol. Appl.">
        <title>The genome of the Pyrenean desman and the effects of bottlenecks and inbreeding on the genomic landscape of an endangered species.</title>
        <authorList>
            <person name="Escoda L."/>
            <person name="Castresana J."/>
        </authorList>
    </citation>
    <scope>NUCLEOTIDE SEQUENCE</scope>
    <source>
        <tissue evidence="16">Spleen</tissue>
    </source>
</reference>
<feature type="region of interest" description="Disordered" evidence="15">
    <location>
        <begin position="1101"/>
        <end position="1135"/>
    </location>
</feature>
<dbReference type="Pfam" id="PF03133">
    <property type="entry name" value="TTL"/>
    <property type="match status" value="1"/>
</dbReference>
<feature type="region of interest" description="Disordered" evidence="15">
    <location>
        <begin position="586"/>
        <end position="610"/>
    </location>
</feature>
<comment type="subunit">
    <text evidence="10">Component of the Arp2/3 complex composed of ACTR2/ARP2, ACTR3/ARP3, ARPC1B/p41-ARC, ARPC2/p34-ARC, ARPC3/p21-ARC, ARPC4/p20-ARC and ARPC5/p16-ARC.</text>
</comment>
<evidence type="ECO:0000256" key="8">
    <source>
        <dbReference type="ARBA" id="ARBA00023203"/>
    </source>
</evidence>
<keyword evidence="17" id="KW-1185">Reference proteome</keyword>
<dbReference type="Gene3D" id="3.30.470.20">
    <property type="entry name" value="ATP-grasp fold, B domain"/>
    <property type="match status" value="1"/>
</dbReference>
<accession>A0A8J6DSN9</accession>
<keyword evidence="8" id="KW-0009">Actin-binding</keyword>
<dbReference type="SUPFAM" id="SSF56059">
    <property type="entry name" value="Glutathione synthetase ATP-binding domain-like"/>
    <property type="match status" value="1"/>
</dbReference>
<dbReference type="GO" id="GO:0005524">
    <property type="term" value="F:ATP binding"/>
    <property type="evidence" value="ECO:0007669"/>
    <property type="project" value="UniProtKB-KW"/>
</dbReference>
<evidence type="ECO:0000256" key="12">
    <source>
        <dbReference type="ARBA" id="ARBA00060055"/>
    </source>
</evidence>
<dbReference type="InterPro" id="IPR034666">
    <property type="entry name" value="ARPC2/4"/>
</dbReference>
<dbReference type="FunFam" id="3.30.1460.20:FF:000001">
    <property type="entry name" value="Actin-related protein 2/3 complex subunit 4"/>
    <property type="match status" value="1"/>
</dbReference>
<evidence type="ECO:0000256" key="10">
    <source>
        <dbReference type="ARBA" id="ARBA00038754"/>
    </source>
</evidence>
<dbReference type="GO" id="GO:0060271">
    <property type="term" value="P:cilium assembly"/>
    <property type="evidence" value="ECO:0007669"/>
    <property type="project" value="TreeGrafter"/>
</dbReference>
<dbReference type="EMBL" id="JAGFMF010011663">
    <property type="protein sequence ID" value="KAG8516893.1"/>
    <property type="molecule type" value="Genomic_DNA"/>
</dbReference>
<evidence type="ECO:0000256" key="2">
    <source>
        <dbReference type="ARBA" id="ARBA00005919"/>
    </source>
</evidence>
<feature type="compositionally biased region" description="Acidic residues" evidence="15">
    <location>
        <begin position="440"/>
        <end position="456"/>
    </location>
</feature>
<evidence type="ECO:0000256" key="5">
    <source>
        <dbReference type="ARBA" id="ARBA00022741"/>
    </source>
</evidence>
<dbReference type="GO" id="GO:0070736">
    <property type="term" value="F:protein-glycine ligase activity, initiating"/>
    <property type="evidence" value="ECO:0007669"/>
    <property type="project" value="TreeGrafter"/>
</dbReference>
<feature type="region of interest" description="Disordered" evidence="15">
    <location>
        <begin position="259"/>
        <end position="362"/>
    </location>
</feature>
<dbReference type="PANTHER" id="PTHR45870:SF1">
    <property type="entry name" value="TUBULIN MONOGLYCYLASE TTLL3"/>
    <property type="match status" value="1"/>
</dbReference>
<dbReference type="InterPro" id="IPR051437">
    <property type="entry name" value="TTLL_monoglycylase"/>
</dbReference>
<gene>
    <name evidence="16" type="ORF">J0S82_013448</name>
</gene>
<feature type="compositionally biased region" description="Basic and acidic residues" evidence="15">
    <location>
        <begin position="595"/>
        <end position="607"/>
    </location>
</feature>
<evidence type="ECO:0000256" key="1">
    <source>
        <dbReference type="ARBA" id="ARBA00004611"/>
    </source>
</evidence>
<keyword evidence="5" id="KW-0547">Nucleotide-binding</keyword>
<evidence type="ECO:0000256" key="6">
    <source>
        <dbReference type="ARBA" id="ARBA00022840"/>
    </source>
</evidence>
<sequence length="1342" mass="147571">TVNSDVTVADGPAARVTPWRPLCRAEGAGHHEGCRFCSAHCENSTPRPPGLRASRVGPTATLRPYLSAVRATLQAALCLENFSSQVVERHNKPEVEVRSSKELLLQPVTISRNEKEKVLIEGSINSVRVSIAVKQADEIEKILCHKFMRFMMMRAENFFILRRKPVEGYDISFLITNFHTEQMYKHKLVDFVIHFMEEIDKEISEMKLSVNARARIVAEEFLKNGPRTVLLSSAGEAGAAHPASAHPGAAAWARPEDAGACGWPQELQPPELCPSSRAPWPWARGPEFRPPGTLRWPGPASTRPEGTPAGRRDPGGDLDGCLASGRGRGCASEPRARNTHPQGSADPRPQGLPQTPALDDAAPDGSLVLWGFAKPQHMGRLRNAKTHVERAVKQKKIFMIQGRYPVIRCLLRRRGWVEKKVAHHSGAALPPPPKGLESWAAEDSDATDEGDDEDDALQQPPLLDFDDLLEFDDLDGTHALMSRMVRNETPYFIWTTRRDVLDCRFLSKDQMINHYARAGSFTTKVGLCLNLRNLPWFDEADADSFFPRCYRLGAEDDRKAFIEDFRLTAARNVLKLVAQSEWRPCSARGEEDEAPGDKQPKKQEKKPAAVSPEFVDDALSACEEHLSNLAHVDIDKDLGAPQHLSPERWALFLQRYYQVVHEGAELRHLDAQAQRCEDVLQQLRAALPQVDMEGHHNVWIVKPGAKSRGRGIMCMDHLEEILKLVDGNPMAVKDGKWVVQKYIERPLLIFGTKFDLRQWFLVTDWNPLTVWFYRNSYIRFSTQPFSLKNLDSSVHLCNNSIQKHLENSCHRHPLLPADNMWSSQKFQAHLQEVGAPDAWAGVMQPGMKAAVIHALQTSQDTVQSRKASFELYGADFVFGEDFQPWLIEINSSPTMAPSTAVTARLCAGVQADTLRVVIDRRLDRGCDTGAFELIYKQPPVEVPQYVGIQLLVQGSTIKKPLALCHRRTGTRPGLPRLPAQHSPGEDKDWAAPTHRPAPRRAVGTRSQGHPEKPSTAAASAPGKGKKGKAKSATALAHPRPQKPAPPAGLGCVFTMTFASGDRQPQPLNRLLLSLKNPQAPGPPSLPGPRQLQFLPALQAPLSRLDPPGATGRPGAPGPQSSSLPAAPPNFPSLSAKAQLPSPLVLWPPGRGPRRLRGRLVGSEAAAAAGQALTTLPTATVLISFPPNPDLKRAPRIPKPRKVGCELPGRAGGQQRGQLQAHFPRSPLLASPPDLSSLLPSSHAEAVALQPLHASRPGSTLWPPHVEVGNLPRKVKAKDKLKARLCDRPRAEAHPGKTLSFLQPRPLLDVPRAAGGGARRAGGALVPVLIAPLWSQRQIKSNK</sequence>
<dbReference type="SUPFAM" id="SSF69645">
    <property type="entry name" value="Arp2/3 complex subunits"/>
    <property type="match status" value="1"/>
</dbReference>
<feature type="region of interest" description="Disordered" evidence="15">
    <location>
        <begin position="1184"/>
        <end position="1214"/>
    </location>
</feature>
<keyword evidence="6" id="KW-0067">ATP-binding</keyword>
<dbReference type="PANTHER" id="PTHR45870">
    <property type="entry name" value="TUBULIN MONOGLYCYLASE TTLL3"/>
    <property type="match status" value="1"/>
</dbReference>
<keyword evidence="7" id="KW-0969">Cilium</keyword>
<dbReference type="GO" id="GO:0015630">
    <property type="term" value="C:microtubule cytoskeleton"/>
    <property type="evidence" value="ECO:0007669"/>
    <property type="project" value="TreeGrafter"/>
</dbReference>
<feature type="compositionally biased region" description="Low complexity" evidence="15">
    <location>
        <begin position="1101"/>
        <end position="1113"/>
    </location>
</feature>
<dbReference type="GO" id="GO:0034314">
    <property type="term" value="P:Arp2/3 complex-mediated actin nucleation"/>
    <property type="evidence" value="ECO:0007669"/>
    <property type="project" value="InterPro"/>
</dbReference>
<evidence type="ECO:0000256" key="4">
    <source>
        <dbReference type="ARBA" id="ARBA00022598"/>
    </source>
</evidence>
<evidence type="ECO:0000256" key="13">
    <source>
        <dbReference type="ARBA" id="ARBA00073050"/>
    </source>
</evidence>
<dbReference type="Proteomes" id="UP000700334">
    <property type="component" value="Unassembled WGS sequence"/>
</dbReference>
<dbReference type="GO" id="GO:0030041">
    <property type="term" value="P:actin filament polymerization"/>
    <property type="evidence" value="ECO:0007669"/>
    <property type="project" value="InterPro"/>
</dbReference>
<comment type="catalytic activity">
    <reaction evidence="11">
        <text>L-glutamyl-[protein] + glycine + ATP = glycyl-L-glutamyl-[protein] + ADP + phosphate + H(+)</text>
        <dbReference type="Rhea" id="RHEA:67180"/>
        <dbReference type="Rhea" id="RHEA-COMP:10208"/>
        <dbReference type="Rhea" id="RHEA-COMP:17207"/>
        <dbReference type="ChEBI" id="CHEBI:15378"/>
        <dbReference type="ChEBI" id="CHEBI:29973"/>
        <dbReference type="ChEBI" id="CHEBI:30616"/>
        <dbReference type="ChEBI" id="CHEBI:43474"/>
        <dbReference type="ChEBI" id="CHEBI:57305"/>
        <dbReference type="ChEBI" id="CHEBI:167890"/>
        <dbReference type="ChEBI" id="CHEBI:456216"/>
    </reaction>
    <physiologicalReaction direction="left-to-right" evidence="11">
        <dbReference type="Rhea" id="RHEA:67181"/>
    </physiologicalReaction>
</comment>
<protein>
    <recommendedName>
        <fullName evidence="13">Actin-related protein 2/3 complex subunit 4</fullName>
    </recommendedName>
    <alternativeName>
        <fullName evidence="14">Arp2/3 complex 20 kDa subunit</fullName>
    </alternativeName>
</protein>
<keyword evidence="9" id="KW-0206">Cytoskeleton</keyword>